<proteinExistence type="predicted"/>
<keyword evidence="2" id="KW-1185">Reference proteome</keyword>
<comment type="caution">
    <text evidence="1">The sequence shown here is derived from an EMBL/GenBank/DDBJ whole genome shotgun (WGS) entry which is preliminary data.</text>
</comment>
<name>A0ABQ7H2F3_DUNSA</name>
<sequence>MHDVRDELQCDQWDARAKAGKHCATAHKTVLQKGTVRATTVLVQRRTLAEKERVEIIHTSHACTAPECCWCLYGSARSAPGGRAPQSTCS</sequence>
<evidence type="ECO:0000313" key="1">
    <source>
        <dbReference type="EMBL" id="KAF5841036.1"/>
    </source>
</evidence>
<protein>
    <recommendedName>
        <fullName evidence="3">Encoded protein</fullName>
    </recommendedName>
</protein>
<dbReference type="EMBL" id="MU069496">
    <property type="protein sequence ID" value="KAF5841036.1"/>
    <property type="molecule type" value="Genomic_DNA"/>
</dbReference>
<gene>
    <name evidence="1" type="ORF">DUNSADRAFT_14594</name>
</gene>
<evidence type="ECO:0000313" key="2">
    <source>
        <dbReference type="Proteomes" id="UP000815325"/>
    </source>
</evidence>
<dbReference type="Proteomes" id="UP000815325">
    <property type="component" value="Unassembled WGS sequence"/>
</dbReference>
<evidence type="ECO:0008006" key="3">
    <source>
        <dbReference type="Google" id="ProtNLM"/>
    </source>
</evidence>
<accession>A0ABQ7H2F3</accession>
<organism evidence="1 2">
    <name type="scientific">Dunaliella salina</name>
    <name type="common">Green alga</name>
    <name type="synonym">Protococcus salinus</name>
    <dbReference type="NCBI Taxonomy" id="3046"/>
    <lineage>
        <taxon>Eukaryota</taxon>
        <taxon>Viridiplantae</taxon>
        <taxon>Chlorophyta</taxon>
        <taxon>core chlorophytes</taxon>
        <taxon>Chlorophyceae</taxon>
        <taxon>CS clade</taxon>
        <taxon>Chlamydomonadales</taxon>
        <taxon>Dunaliellaceae</taxon>
        <taxon>Dunaliella</taxon>
    </lineage>
</organism>
<reference evidence="1" key="1">
    <citation type="submission" date="2017-08" db="EMBL/GenBank/DDBJ databases">
        <authorList>
            <person name="Polle J.E."/>
            <person name="Barry K."/>
            <person name="Cushman J."/>
            <person name="Schmutz J."/>
            <person name="Tran D."/>
            <person name="Hathwaick L.T."/>
            <person name="Yim W.C."/>
            <person name="Jenkins J."/>
            <person name="Mckie-Krisberg Z.M."/>
            <person name="Prochnik S."/>
            <person name="Lindquist E."/>
            <person name="Dockter R.B."/>
            <person name="Adam C."/>
            <person name="Molina H."/>
            <person name="Bunkerborg J."/>
            <person name="Jin E."/>
            <person name="Buchheim M."/>
            <person name="Magnuson J."/>
        </authorList>
    </citation>
    <scope>NUCLEOTIDE SEQUENCE</scope>
    <source>
        <strain evidence="1">CCAP 19/18</strain>
    </source>
</reference>